<proteinExistence type="predicted"/>
<keyword evidence="2" id="KW-1185">Reference proteome</keyword>
<organism evidence="1 2">
    <name type="scientific">Portunus trituberculatus</name>
    <name type="common">Swimming crab</name>
    <name type="synonym">Neptunus trituberculatus</name>
    <dbReference type="NCBI Taxonomy" id="210409"/>
    <lineage>
        <taxon>Eukaryota</taxon>
        <taxon>Metazoa</taxon>
        <taxon>Ecdysozoa</taxon>
        <taxon>Arthropoda</taxon>
        <taxon>Crustacea</taxon>
        <taxon>Multicrustacea</taxon>
        <taxon>Malacostraca</taxon>
        <taxon>Eumalacostraca</taxon>
        <taxon>Eucarida</taxon>
        <taxon>Decapoda</taxon>
        <taxon>Pleocyemata</taxon>
        <taxon>Brachyura</taxon>
        <taxon>Eubrachyura</taxon>
        <taxon>Portunoidea</taxon>
        <taxon>Portunidae</taxon>
        <taxon>Portuninae</taxon>
        <taxon>Portunus</taxon>
    </lineage>
</organism>
<accession>A0A5B7FLQ0</accession>
<comment type="caution">
    <text evidence="1">The sequence shown here is derived from an EMBL/GenBank/DDBJ whole genome shotgun (WGS) entry which is preliminary data.</text>
</comment>
<dbReference type="EMBL" id="VSRR010008363">
    <property type="protein sequence ID" value="MPC48590.1"/>
    <property type="molecule type" value="Genomic_DNA"/>
</dbReference>
<dbReference type="Proteomes" id="UP000324222">
    <property type="component" value="Unassembled WGS sequence"/>
</dbReference>
<evidence type="ECO:0000313" key="2">
    <source>
        <dbReference type="Proteomes" id="UP000324222"/>
    </source>
</evidence>
<reference evidence="1 2" key="1">
    <citation type="submission" date="2019-05" db="EMBL/GenBank/DDBJ databases">
        <title>Another draft genome of Portunus trituberculatus and its Hox gene families provides insights of decapod evolution.</title>
        <authorList>
            <person name="Jeong J.-H."/>
            <person name="Song I."/>
            <person name="Kim S."/>
            <person name="Choi T."/>
            <person name="Kim D."/>
            <person name="Ryu S."/>
            <person name="Kim W."/>
        </authorList>
    </citation>
    <scope>NUCLEOTIDE SEQUENCE [LARGE SCALE GENOMIC DNA]</scope>
    <source>
        <tissue evidence="1">Muscle</tissue>
    </source>
</reference>
<dbReference type="AlphaFoldDB" id="A0A5B7FLQ0"/>
<name>A0A5B7FLQ0_PORTR</name>
<evidence type="ECO:0000313" key="1">
    <source>
        <dbReference type="EMBL" id="MPC48590.1"/>
    </source>
</evidence>
<sequence>MNEVLLLNIYGDQLIVLTADCHITVYNLQLPQTDSAATGTHLPQWQLRKAQDGTATDTGILLGKDLWLARGVRHKYSPQNQADSLRKSD</sequence>
<gene>
    <name evidence="1" type="ORF">E2C01_042368</name>
</gene>
<protein>
    <submittedName>
        <fullName evidence="1">Uncharacterized protein</fullName>
    </submittedName>
</protein>